<dbReference type="SUPFAM" id="SSF57535">
    <property type="entry name" value="Complement control module/SCR domain"/>
    <property type="match status" value="1"/>
</dbReference>
<evidence type="ECO:0000313" key="2">
    <source>
        <dbReference type="EMBL" id="KAJ4455905.1"/>
    </source>
</evidence>
<keyword evidence="3" id="KW-1185">Reference proteome</keyword>
<keyword evidence="1" id="KW-1015">Disulfide bond</keyword>
<name>A0ABQ8U9D5_9EUKA</name>
<organism evidence="2 3">
    <name type="scientific">Paratrimastix pyriformis</name>
    <dbReference type="NCBI Taxonomy" id="342808"/>
    <lineage>
        <taxon>Eukaryota</taxon>
        <taxon>Metamonada</taxon>
        <taxon>Preaxostyla</taxon>
        <taxon>Paratrimastigidae</taxon>
        <taxon>Paratrimastix</taxon>
    </lineage>
</organism>
<comment type="caution">
    <text evidence="2">The sequence shown here is derived from an EMBL/GenBank/DDBJ whole genome shotgun (WGS) entry which is preliminary data.</text>
</comment>
<gene>
    <name evidence="2" type="ORF">PAPYR_9033</name>
</gene>
<evidence type="ECO:0008006" key="4">
    <source>
        <dbReference type="Google" id="ProtNLM"/>
    </source>
</evidence>
<accession>A0ABQ8U9D5</accession>
<proteinExistence type="predicted"/>
<dbReference type="EMBL" id="JAPMOS010000089">
    <property type="protein sequence ID" value="KAJ4455905.1"/>
    <property type="molecule type" value="Genomic_DNA"/>
</dbReference>
<dbReference type="InterPro" id="IPR035976">
    <property type="entry name" value="Sushi/SCR/CCP_sf"/>
</dbReference>
<evidence type="ECO:0000313" key="3">
    <source>
        <dbReference type="Proteomes" id="UP001141327"/>
    </source>
</evidence>
<protein>
    <recommendedName>
        <fullName evidence="4">Sushi domain-containing protein</fullName>
    </recommendedName>
</protein>
<reference evidence="2" key="1">
    <citation type="journal article" date="2022" name="bioRxiv">
        <title>Genomics of Preaxostyla Flagellates Illuminates Evolutionary Transitions and the Path Towards Mitochondrial Loss.</title>
        <authorList>
            <person name="Novak L.V.F."/>
            <person name="Treitli S.C."/>
            <person name="Pyrih J."/>
            <person name="Halakuc P."/>
            <person name="Pipaliya S.V."/>
            <person name="Vacek V."/>
            <person name="Brzon O."/>
            <person name="Soukal P."/>
            <person name="Eme L."/>
            <person name="Dacks J.B."/>
            <person name="Karnkowska A."/>
            <person name="Elias M."/>
            <person name="Hampl V."/>
        </authorList>
    </citation>
    <scope>NUCLEOTIDE SEQUENCE</scope>
    <source>
        <strain evidence="2">RCP-MX</strain>
    </source>
</reference>
<evidence type="ECO:0000256" key="1">
    <source>
        <dbReference type="ARBA" id="ARBA00023157"/>
    </source>
</evidence>
<sequence>MGRCLDLGFPGPVATCFLLIHHLCSWSGTQKRDDGFFLNQNASNDDALTGTLRNFPSNSTLLPTQLHHPTLSSPDSAVHHLIDPSSLFCPAISPSYSQTVQAGCLGGGAIGDSCVIQCALGYAPAGNGTAVCTAMSGGGQAAYIGSTLQCTAVTCPVLTPAPPLRIATGCVPDGPLGSRCRLECEWGYRAAGTAEYRCQGTAIGAAAYVGGDLSCTAVPCPAYHPTATSQAIASGCVEGGPLGSPCTLSCTGATTATGNPEYPCTGTGPGTSNYTGGSLQCTVVEYHVAIRLSKFLLQFGGRVA</sequence>
<dbReference type="Proteomes" id="UP001141327">
    <property type="component" value="Unassembled WGS sequence"/>
</dbReference>